<dbReference type="Pfam" id="PF18052">
    <property type="entry name" value="Rx_N"/>
    <property type="match status" value="1"/>
</dbReference>
<evidence type="ECO:0000259" key="4">
    <source>
        <dbReference type="Pfam" id="PF18052"/>
    </source>
</evidence>
<gene>
    <name evidence="5" type="ORF">HUJ06_022368</name>
</gene>
<organism evidence="5 6">
    <name type="scientific">Nelumbo nucifera</name>
    <name type="common">Sacred lotus</name>
    <dbReference type="NCBI Taxonomy" id="4432"/>
    <lineage>
        <taxon>Eukaryota</taxon>
        <taxon>Viridiplantae</taxon>
        <taxon>Streptophyta</taxon>
        <taxon>Embryophyta</taxon>
        <taxon>Tracheophyta</taxon>
        <taxon>Spermatophyta</taxon>
        <taxon>Magnoliopsida</taxon>
        <taxon>Proteales</taxon>
        <taxon>Nelumbonaceae</taxon>
        <taxon>Nelumbo</taxon>
    </lineage>
</organism>
<keyword evidence="6" id="KW-1185">Reference proteome</keyword>
<evidence type="ECO:0000256" key="1">
    <source>
        <dbReference type="ARBA" id="ARBA00022737"/>
    </source>
</evidence>
<evidence type="ECO:0000313" key="5">
    <source>
        <dbReference type="EMBL" id="DAD20905.1"/>
    </source>
</evidence>
<reference evidence="5 6" key="1">
    <citation type="journal article" date="2020" name="Mol. Biol. Evol.">
        <title>Distinct Expression and Methylation Patterns for Genes with Different Fates following a Single Whole-Genome Duplication in Flowering Plants.</title>
        <authorList>
            <person name="Shi T."/>
            <person name="Rahmani R.S."/>
            <person name="Gugger P.F."/>
            <person name="Wang M."/>
            <person name="Li H."/>
            <person name="Zhang Y."/>
            <person name="Li Z."/>
            <person name="Wang Q."/>
            <person name="Van de Peer Y."/>
            <person name="Marchal K."/>
            <person name="Chen J."/>
        </authorList>
    </citation>
    <scope>NUCLEOTIDE SEQUENCE [LARGE SCALE GENOMIC DNA]</scope>
    <source>
        <tissue evidence="5">Leaf</tissue>
    </source>
</reference>
<comment type="caution">
    <text evidence="5">The sequence shown here is derived from an EMBL/GenBank/DDBJ whole genome shotgun (WGS) entry which is preliminary data.</text>
</comment>
<proteinExistence type="predicted"/>
<evidence type="ECO:0000256" key="2">
    <source>
        <dbReference type="ARBA" id="ARBA00022741"/>
    </source>
</evidence>
<dbReference type="EMBL" id="DUZY01000001">
    <property type="protein sequence ID" value="DAD20905.1"/>
    <property type="molecule type" value="Genomic_DNA"/>
</dbReference>
<accession>A0A822XQ97</accession>
<evidence type="ECO:0000313" key="6">
    <source>
        <dbReference type="Proteomes" id="UP000607653"/>
    </source>
</evidence>
<dbReference type="Proteomes" id="UP000607653">
    <property type="component" value="Unassembled WGS sequence"/>
</dbReference>
<dbReference type="InterPro" id="IPR041118">
    <property type="entry name" value="Rx_N"/>
</dbReference>
<feature type="domain" description="Disease resistance N-terminal" evidence="4">
    <location>
        <begin position="1"/>
        <end position="42"/>
    </location>
</feature>
<keyword evidence="3" id="KW-0611">Plant defense</keyword>
<keyword evidence="2" id="KW-0547">Nucleotide-binding</keyword>
<dbReference type="GO" id="GO:0000166">
    <property type="term" value="F:nucleotide binding"/>
    <property type="evidence" value="ECO:0007669"/>
    <property type="project" value="UniProtKB-KW"/>
</dbReference>
<sequence length="153" mass="18216">MQMKDTCLKIFLREIRDVVYRATYTIDEFIYESHRQSLEDENNWSISRTGAGRKVHEYINFSFNKQQILHKYEIPSVKTDLTKELVEIEEEIKPNYLNLISSDKWELDEKERRLQAVSSLDKRQESISCVDESDVFGRGKDKKEMMKILLSDQ</sequence>
<keyword evidence="1" id="KW-0677">Repeat</keyword>
<evidence type="ECO:0000256" key="3">
    <source>
        <dbReference type="ARBA" id="ARBA00022821"/>
    </source>
</evidence>
<protein>
    <recommendedName>
        <fullName evidence="4">Disease resistance N-terminal domain-containing protein</fullName>
    </recommendedName>
</protein>
<name>A0A822XQ97_NELNU</name>
<dbReference type="GO" id="GO:0006952">
    <property type="term" value="P:defense response"/>
    <property type="evidence" value="ECO:0007669"/>
    <property type="project" value="UniProtKB-KW"/>
</dbReference>
<dbReference type="AlphaFoldDB" id="A0A822XQ97"/>